<dbReference type="InterPro" id="IPR051681">
    <property type="entry name" value="Ser/Thr_Kinases-Pseudokinases"/>
</dbReference>
<sequence>MEYMENGSLNQLLSYVQLDLGMIKRIANDISLGMNYLHEEKVLHRDLTSRNILLSEHLQAKVADFGLSRRYIEDNDLSYTMGSIAWMAPEVIADAKSFCKKSDVYSFGVVCWELFSRVSPCPPDLSNINLANKVLNEEWRPMIPESVPLEWKSLIKECWYQKLEVRPSFSQILQILDSFQVPQTTFDSYQYGMVRRNSSLSSEDIEKSLASHCLASQPVLNNRAASSGDLVNIHA</sequence>
<proteinExistence type="predicted"/>
<dbReference type="EMBL" id="GIBP01007068">
    <property type="protein sequence ID" value="NDV36037.1"/>
    <property type="molecule type" value="Transcribed_RNA"/>
</dbReference>
<keyword evidence="1" id="KW-0808">Transferase</keyword>
<dbReference type="GO" id="GO:0005524">
    <property type="term" value="F:ATP binding"/>
    <property type="evidence" value="ECO:0007669"/>
    <property type="project" value="UniProtKB-KW"/>
</dbReference>
<keyword evidence="3" id="KW-0418">Kinase</keyword>
<dbReference type="PANTHER" id="PTHR44329">
    <property type="entry name" value="SERINE/THREONINE-PROTEIN KINASE TNNI3K-RELATED"/>
    <property type="match status" value="1"/>
</dbReference>
<protein>
    <recommendedName>
        <fullName evidence="7">Protein kinase domain-containing protein</fullName>
    </recommendedName>
</protein>
<evidence type="ECO:0000256" key="2">
    <source>
        <dbReference type="ARBA" id="ARBA00022741"/>
    </source>
</evidence>
<name>A0A6B2LGR1_9EUKA</name>
<dbReference type="AlphaFoldDB" id="A0A6B2LGR1"/>
<evidence type="ECO:0000259" key="7">
    <source>
        <dbReference type="PROSITE" id="PS50011"/>
    </source>
</evidence>
<evidence type="ECO:0000313" key="8">
    <source>
        <dbReference type="EMBL" id="NDV36037.1"/>
    </source>
</evidence>
<dbReference type="InterPro" id="IPR001245">
    <property type="entry name" value="Ser-Thr/Tyr_kinase_cat_dom"/>
</dbReference>
<dbReference type="InterPro" id="IPR000719">
    <property type="entry name" value="Prot_kinase_dom"/>
</dbReference>
<evidence type="ECO:0000256" key="5">
    <source>
        <dbReference type="ARBA" id="ARBA00047899"/>
    </source>
</evidence>
<dbReference type="Gene3D" id="1.10.510.10">
    <property type="entry name" value="Transferase(Phosphotransferase) domain 1"/>
    <property type="match status" value="1"/>
</dbReference>
<evidence type="ECO:0000256" key="6">
    <source>
        <dbReference type="ARBA" id="ARBA00048679"/>
    </source>
</evidence>
<comment type="catalytic activity">
    <reaction evidence="5">
        <text>L-threonyl-[protein] + ATP = O-phospho-L-threonyl-[protein] + ADP + H(+)</text>
        <dbReference type="Rhea" id="RHEA:46608"/>
        <dbReference type="Rhea" id="RHEA-COMP:11060"/>
        <dbReference type="Rhea" id="RHEA-COMP:11605"/>
        <dbReference type="ChEBI" id="CHEBI:15378"/>
        <dbReference type="ChEBI" id="CHEBI:30013"/>
        <dbReference type="ChEBI" id="CHEBI:30616"/>
        <dbReference type="ChEBI" id="CHEBI:61977"/>
        <dbReference type="ChEBI" id="CHEBI:456216"/>
        <dbReference type="EC" id="2.7.11.1"/>
    </reaction>
</comment>
<accession>A0A6B2LGR1</accession>
<dbReference type="PROSITE" id="PS50011">
    <property type="entry name" value="PROTEIN_KINASE_DOM"/>
    <property type="match status" value="1"/>
</dbReference>
<dbReference type="InterPro" id="IPR011009">
    <property type="entry name" value="Kinase-like_dom_sf"/>
</dbReference>
<evidence type="ECO:0000256" key="4">
    <source>
        <dbReference type="ARBA" id="ARBA00022840"/>
    </source>
</evidence>
<dbReference type="GO" id="GO:0004674">
    <property type="term" value="F:protein serine/threonine kinase activity"/>
    <property type="evidence" value="ECO:0007669"/>
    <property type="project" value="UniProtKB-EC"/>
</dbReference>
<dbReference type="PANTHER" id="PTHR44329:SF288">
    <property type="entry name" value="MITOGEN-ACTIVATED PROTEIN KINASE KINASE KINASE 20"/>
    <property type="match status" value="1"/>
</dbReference>
<keyword evidence="2" id="KW-0547">Nucleotide-binding</keyword>
<evidence type="ECO:0000256" key="1">
    <source>
        <dbReference type="ARBA" id="ARBA00022679"/>
    </source>
</evidence>
<organism evidence="8">
    <name type="scientific">Arcella intermedia</name>
    <dbReference type="NCBI Taxonomy" id="1963864"/>
    <lineage>
        <taxon>Eukaryota</taxon>
        <taxon>Amoebozoa</taxon>
        <taxon>Tubulinea</taxon>
        <taxon>Elardia</taxon>
        <taxon>Arcellinida</taxon>
        <taxon>Sphaerothecina</taxon>
        <taxon>Arcellidae</taxon>
        <taxon>Arcella</taxon>
    </lineage>
</organism>
<comment type="catalytic activity">
    <reaction evidence="6">
        <text>L-seryl-[protein] + ATP = O-phospho-L-seryl-[protein] + ADP + H(+)</text>
        <dbReference type="Rhea" id="RHEA:17989"/>
        <dbReference type="Rhea" id="RHEA-COMP:9863"/>
        <dbReference type="Rhea" id="RHEA-COMP:11604"/>
        <dbReference type="ChEBI" id="CHEBI:15378"/>
        <dbReference type="ChEBI" id="CHEBI:29999"/>
        <dbReference type="ChEBI" id="CHEBI:30616"/>
        <dbReference type="ChEBI" id="CHEBI:83421"/>
        <dbReference type="ChEBI" id="CHEBI:456216"/>
        <dbReference type="EC" id="2.7.11.1"/>
    </reaction>
</comment>
<dbReference type="Pfam" id="PF07714">
    <property type="entry name" value="PK_Tyr_Ser-Thr"/>
    <property type="match status" value="1"/>
</dbReference>
<feature type="domain" description="Protein kinase" evidence="7">
    <location>
        <begin position="1"/>
        <end position="180"/>
    </location>
</feature>
<dbReference type="PRINTS" id="PR00109">
    <property type="entry name" value="TYRKINASE"/>
</dbReference>
<reference evidence="8" key="1">
    <citation type="journal article" date="2020" name="J. Eukaryot. Microbiol.">
        <title>De novo Sequencing, Assembly and Annotation of the Transcriptome for the Free-Living Testate Amoeba Arcella intermedia.</title>
        <authorList>
            <person name="Ribeiro G.M."/>
            <person name="Porfirio-Sousa A.L."/>
            <person name="Maurer-Alcala X.X."/>
            <person name="Katz L.A."/>
            <person name="Lahr D.J.G."/>
        </authorList>
    </citation>
    <scope>NUCLEOTIDE SEQUENCE</scope>
</reference>
<evidence type="ECO:0000256" key="3">
    <source>
        <dbReference type="ARBA" id="ARBA00022777"/>
    </source>
</evidence>
<keyword evidence="4" id="KW-0067">ATP-binding</keyword>
<dbReference type="PROSITE" id="PS00109">
    <property type="entry name" value="PROTEIN_KINASE_TYR"/>
    <property type="match status" value="1"/>
</dbReference>
<dbReference type="InterPro" id="IPR008266">
    <property type="entry name" value="Tyr_kinase_AS"/>
</dbReference>
<dbReference type="SUPFAM" id="SSF56112">
    <property type="entry name" value="Protein kinase-like (PK-like)"/>
    <property type="match status" value="1"/>
</dbReference>